<evidence type="ECO:0000259" key="1">
    <source>
        <dbReference type="Pfam" id="PF01844"/>
    </source>
</evidence>
<evidence type="ECO:0000313" key="2">
    <source>
        <dbReference type="EMBL" id="QES54863.1"/>
    </source>
</evidence>
<keyword evidence="2" id="KW-0378">Hydrolase</keyword>
<dbReference type="Proteomes" id="UP000324101">
    <property type="component" value="Chromosome"/>
</dbReference>
<sequence>MNSWRHDRPSREELAQAIANSTSIAGTLRLLGFPDHGGQRAHLRSWIAEEAHDTSHFLGQGHQRGKTRPAPPKAAEEILIKRAGGERTRTPLLRQALRDIGIPEQCTRCGSPSEWHGRPMTLEIDHINGDRSDDRRENLRLLCPNCHATTSTWCRGGRRIPTG</sequence>
<evidence type="ECO:0000313" key="3">
    <source>
        <dbReference type="Proteomes" id="UP000324101"/>
    </source>
</evidence>
<organism evidence="2 3">
    <name type="scientific">Streptomyces venezuelae</name>
    <dbReference type="NCBI Taxonomy" id="54571"/>
    <lineage>
        <taxon>Bacteria</taxon>
        <taxon>Bacillati</taxon>
        <taxon>Actinomycetota</taxon>
        <taxon>Actinomycetes</taxon>
        <taxon>Kitasatosporales</taxon>
        <taxon>Streptomycetaceae</taxon>
        <taxon>Streptomyces</taxon>
    </lineage>
</organism>
<dbReference type="AlphaFoldDB" id="A0A5P2DJD4"/>
<dbReference type="GO" id="GO:0004519">
    <property type="term" value="F:endonuclease activity"/>
    <property type="evidence" value="ECO:0007669"/>
    <property type="project" value="UniProtKB-KW"/>
</dbReference>
<keyword evidence="2" id="KW-0255">Endonuclease</keyword>
<dbReference type="InterPro" id="IPR002711">
    <property type="entry name" value="HNH"/>
</dbReference>
<dbReference type="OrthoDB" id="2085958at2"/>
<protein>
    <submittedName>
        <fullName evidence="2">HNH endonuclease</fullName>
    </submittedName>
</protein>
<dbReference type="InterPro" id="IPR003615">
    <property type="entry name" value="HNH_nuc"/>
</dbReference>
<keyword evidence="2" id="KW-0540">Nuclease</keyword>
<dbReference type="GO" id="GO:0003676">
    <property type="term" value="F:nucleic acid binding"/>
    <property type="evidence" value="ECO:0007669"/>
    <property type="project" value="InterPro"/>
</dbReference>
<dbReference type="GO" id="GO:0008270">
    <property type="term" value="F:zinc ion binding"/>
    <property type="evidence" value="ECO:0007669"/>
    <property type="project" value="InterPro"/>
</dbReference>
<reference evidence="2 3" key="1">
    <citation type="submission" date="2018-05" db="EMBL/GenBank/DDBJ databases">
        <title>Streptomyces venezuelae.</title>
        <authorList>
            <person name="Kim W."/>
            <person name="Lee N."/>
            <person name="Cho B.-K."/>
        </authorList>
    </citation>
    <scope>NUCLEOTIDE SEQUENCE [LARGE SCALE GENOMIC DNA]</scope>
    <source>
        <strain evidence="2 3">ATCC 21018</strain>
    </source>
</reference>
<accession>A0A5P2DJD4</accession>
<name>A0A5P2DJD4_STRVZ</name>
<proteinExistence type="predicted"/>
<dbReference type="Pfam" id="PF01844">
    <property type="entry name" value="HNH"/>
    <property type="match status" value="1"/>
</dbReference>
<feature type="domain" description="HNH" evidence="1">
    <location>
        <begin position="106"/>
        <end position="149"/>
    </location>
</feature>
<dbReference type="EMBL" id="CP029189">
    <property type="protein sequence ID" value="QES54863.1"/>
    <property type="molecule type" value="Genomic_DNA"/>
</dbReference>
<gene>
    <name evidence="2" type="ORF">DEJ51_12075</name>
</gene>
<dbReference type="CDD" id="cd00085">
    <property type="entry name" value="HNHc"/>
    <property type="match status" value="1"/>
</dbReference>